<dbReference type="OrthoDB" id="366214at2759"/>
<evidence type="ECO:0000256" key="10">
    <source>
        <dbReference type="ARBA" id="ARBA00023136"/>
    </source>
</evidence>
<keyword evidence="3" id="KW-0813">Transport</keyword>
<evidence type="ECO:0000256" key="6">
    <source>
        <dbReference type="ARBA" id="ARBA00022723"/>
    </source>
</evidence>
<evidence type="ECO:0000256" key="11">
    <source>
        <dbReference type="SAM" id="Phobius"/>
    </source>
</evidence>
<dbReference type="SMART" id="SM00665">
    <property type="entry name" value="B561"/>
    <property type="match status" value="1"/>
</dbReference>
<sequence length="214" mass="24197">MSSPTISLPLTDLEKKARNHGLISSIAFLIFLPLGVLVARYVRTFSNGWWFAHWITNFIISGPLIFAGWALGHQTTSQSFTGGHFKDRHQKIGLALLILYLVQLFLGAFIHFVRTPSIFIVHRPPQNYFHAILGIAILALAAYQVHYGLYTEWAFVTGNLHPVPMSAKHAWLALIIVFWALYGLGLAFLPRQYKQEKEGLLLQQDKKETEGRTA</sequence>
<reference evidence="13 14" key="1">
    <citation type="submission" date="2019-02" db="EMBL/GenBank/DDBJ databases">
        <title>Genome sequencing of the rare red list fungi Dentipellis fragilis.</title>
        <authorList>
            <person name="Buettner E."/>
            <person name="Kellner H."/>
        </authorList>
    </citation>
    <scope>NUCLEOTIDE SEQUENCE [LARGE SCALE GENOMIC DNA]</scope>
    <source>
        <strain evidence="13 14">DSM 105465</strain>
    </source>
</reference>
<dbReference type="InterPro" id="IPR006593">
    <property type="entry name" value="Cyt_b561/ferric_Rdtase_TM"/>
</dbReference>
<feature type="transmembrane region" description="Helical" evidence="11">
    <location>
        <begin position="51"/>
        <end position="72"/>
    </location>
</feature>
<feature type="transmembrane region" description="Helical" evidence="11">
    <location>
        <begin position="20"/>
        <end position="39"/>
    </location>
</feature>
<evidence type="ECO:0000313" key="13">
    <source>
        <dbReference type="EMBL" id="TFY70315.1"/>
    </source>
</evidence>
<dbReference type="CDD" id="cd08760">
    <property type="entry name" value="Cyt_b561_FRRS1_like"/>
    <property type="match status" value="1"/>
</dbReference>
<keyword evidence="5 11" id="KW-0812">Transmembrane</keyword>
<dbReference type="PROSITE" id="PS50939">
    <property type="entry name" value="CYTOCHROME_B561"/>
    <property type="match status" value="1"/>
</dbReference>
<evidence type="ECO:0000313" key="14">
    <source>
        <dbReference type="Proteomes" id="UP000298327"/>
    </source>
</evidence>
<dbReference type="Gene3D" id="1.20.120.1770">
    <property type="match status" value="1"/>
</dbReference>
<keyword evidence="6" id="KW-0479">Metal-binding</keyword>
<dbReference type="Pfam" id="PF03188">
    <property type="entry name" value="Cytochrom_B561"/>
    <property type="match status" value="1"/>
</dbReference>
<dbReference type="GO" id="GO:0046872">
    <property type="term" value="F:metal ion binding"/>
    <property type="evidence" value="ECO:0007669"/>
    <property type="project" value="UniProtKB-KW"/>
</dbReference>
<evidence type="ECO:0000256" key="1">
    <source>
        <dbReference type="ARBA" id="ARBA00001970"/>
    </source>
</evidence>
<evidence type="ECO:0000256" key="8">
    <source>
        <dbReference type="ARBA" id="ARBA00022989"/>
    </source>
</evidence>
<dbReference type="InterPro" id="IPR045150">
    <property type="entry name" value="CYB561D1/2"/>
</dbReference>
<dbReference type="STRING" id="205917.A0A4Y9Z6E4"/>
<keyword evidence="9" id="KW-0408">Iron</keyword>
<evidence type="ECO:0000256" key="3">
    <source>
        <dbReference type="ARBA" id="ARBA00022448"/>
    </source>
</evidence>
<keyword evidence="14" id="KW-1185">Reference proteome</keyword>
<name>A0A4Y9Z6E4_9AGAM</name>
<dbReference type="AlphaFoldDB" id="A0A4Y9Z6E4"/>
<feature type="transmembrane region" description="Helical" evidence="11">
    <location>
        <begin position="170"/>
        <end position="189"/>
    </location>
</feature>
<evidence type="ECO:0000259" key="12">
    <source>
        <dbReference type="PROSITE" id="PS50939"/>
    </source>
</evidence>
<dbReference type="GO" id="GO:0140575">
    <property type="term" value="F:transmembrane monodehydroascorbate reductase activity"/>
    <property type="evidence" value="ECO:0007669"/>
    <property type="project" value="InterPro"/>
</dbReference>
<feature type="domain" description="Cytochrome b561" evidence="12">
    <location>
        <begin position="1"/>
        <end position="188"/>
    </location>
</feature>
<dbReference type="PANTHER" id="PTHR15422">
    <property type="entry name" value="OS05G0565100 PROTEIN"/>
    <property type="match status" value="1"/>
</dbReference>
<keyword evidence="8 11" id="KW-1133">Transmembrane helix</keyword>
<keyword evidence="10 11" id="KW-0472">Membrane</keyword>
<dbReference type="Proteomes" id="UP000298327">
    <property type="component" value="Unassembled WGS sequence"/>
</dbReference>
<dbReference type="EMBL" id="SEOQ01000109">
    <property type="protein sequence ID" value="TFY70315.1"/>
    <property type="molecule type" value="Genomic_DNA"/>
</dbReference>
<evidence type="ECO:0000256" key="7">
    <source>
        <dbReference type="ARBA" id="ARBA00022982"/>
    </source>
</evidence>
<protein>
    <recommendedName>
        <fullName evidence="12">Cytochrome b561 domain-containing protein</fullName>
    </recommendedName>
</protein>
<dbReference type="PANTHER" id="PTHR15422:SF24">
    <property type="entry name" value="DOMON RELATED DOMAIN-CONTAINING PROTEIN"/>
    <property type="match status" value="1"/>
</dbReference>
<accession>A0A4Y9Z6E4</accession>
<gene>
    <name evidence="13" type="ORF">EVG20_g2692</name>
</gene>
<evidence type="ECO:0000256" key="9">
    <source>
        <dbReference type="ARBA" id="ARBA00023004"/>
    </source>
</evidence>
<evidence type="ECO:0000256" key="5">
    <source>
        <dbReference type="ARBA" id="ARBA00022692"/>
    </source>
</evidence>
<comment type="cofactor">
    <cofactor evidence="1">
        <name>heme b</name>
        <dbReference type="ChEBI" id="CHEBI:60344"/>
    </cofactor>
</comment>
<proteinExistence type="predicted"/>
<organism evidence="13 14">
    <name type="scientific">Dentipellis fragilis</name>
    <dbReference type="NCBI Taxonomy" id="205917"/>
    <lineage>
        <taxon>Eukaryota</taxon>
        <taxon>Fungi</taxon>
        <taxon>Dikarya</taxon>
        <taxon>Basidiomycota</taxon>
        <taxon>Agaricomycotina</taxon>
        <taxon>Agaricomycetes</taxon>
        <taxon>Russulales</taxon>
        <taxon>Hericiaceae</taxon>
        <taxon>Dentipellis</taxon>
    </lineage>
</organism>
<comment type="subcellular location">
    <subcellularLocation>
        <location evidence="2">Membrane</location>
        <topology evidence="2">Multi-pass membrane protein</topology>
    </subcellularLocation>
</comment>
<evidence type="ECO:0000256" key="4">
    <source>
        <dbReference type="ARBA" id="ARBA00022617"/>
    </source>
</evidence>
<dbReference type="GO" id="GO:0016020">
    <property type="term" value="C:membrane"/>
    <property type="evidence" value="ECO:0007669"/>
    <property type="project" value="UniProtKB-SubCell"/>
</dbReference>
<feature type="transmembrane region" description="Helical" evidence="11">
    <location>
        <begin position="92"/>
        <end position="113"/>
    </location>
</feature>
<keyword evidence="4" id="KW-0349">Heme</keyword>
<feature type="transmembrane region" description="Helical" evidence="11">
    <location>
        <begin position="128"/>
        <end position="150"/>
    </location>
</feature>
<comment type="caution">
    <text evidence="13">The sequence shown here is derived from an EMBL/GenBank/DDBJ whole genome shotgun (WGS) entry which is preliminary data.</text>
</comment>
<dbReference type="GO" id="GO:0020037">
    <property type="term" value="F:heme binding"/>
    <property type="evidence" value="ECO:0007669"/>
    <property type="project" value="TreeGrafter"/>
</dbReference>
<evidence type="ECO:0000256" key="2">
    <source>
        <dbReference type="ARBA" id="ARBA00004141"/>
    </source>
</evidence>
<keyword evidence="7" id="KW-0249">Electron transport</keyword>